<accession>A0A0E3UW27</accession>
<evidence type="ECO:0000313" key="2">
    <source>
        <dbReference type="Proteomes" id="UP000033109"/>
    </source>
</evidence>
<dbReference type="EMBL" id="CP009621">
    <property type="protein sequence ID" value="AKD02356.1"/>
    <property type="molecule type" value="Genomic_DNA"/>
</dbReference>
<dbReference type="RefSeq" id="WP_046309144.1">
    <property type="nucleotide sequence ID" value="NZ_CBCSCY010000099.1"/>
</dbReference>
<organism evidence="1 2">
    <name type="scientific">Pontibacter korlensis</name>
    <dbReference type="NCBI Taxonomy" id="400092"/>
    <lineage>
        <taxon>Bacteria</taxon>
        <taxon>Pseudomonadati</taxon>
        <taxon>Bacteroidota</taxon>
        <taxon>Cytophagia</taxon>
        <taxon>Cytophagales</taxon>
        <taxon>Hymenobacteraceae</taxon>
        <taxon>Pontibacter</taxon>
    </lineage>
</organism>
<dbReference type="PATRIC" id="fig|400092.3.peg.777"/>
<name>A0A0E3UW27_9BACT</name>
<evidence type="ECO:0000313" key="1">
    <source>
        <dbReference type="EMBL" id="AKD02356.1"/>
    </source>
</evidence>
<dbReference type="AlphaFoldDB" id="A0A0E3UW27"/>
<keyword evidence="2" id="KW-1185">Reference proteome</keyword>
<proteinExistence type="predicted"/>
<reference evidence="1 2" key="1">
    <citation type="journal article" date="2015" name="Sci. Rep.">
        <title>Unraveling adaptation of Pontibacter korlensis to radiation and infertility in desert through complete genome and comparative transcriptomic analysis.</title>
        <authorList>
            <person name="Dai J."/>
            <person name="Dai W."/>
            <person name="Qiu C."/>
            <person name="Yang Z."/>
            <person name="Zhang Y."/>
            <person name="Zhou M."/>
            <person name="Zhang L."/>
            <person name="Fang C."/>
            <person name="Gao Q."/>
            <person name="Yang Q."/>
            <person name="Li X."/>
            <person name="Wang Z."/>
            <person name="Wang Z."/>
            <person name="Jia Z."/>
            <person name="Chen X."/>
        </authorList>
    </citation>
    <scope>NUCLEOTIDE SEQUENCE [LARGE SCALE GENOMIC DNA]</scope>
    <source>
        <strain evidence="1 2">X14-1T</strain>
    </source>
</reference>
<dbReference type="Proteomes" id="UP000033109">
    <property type="component" value="Chromosome"/>
</dbReference>
<dbReference type="OrthoDB" id="5166556at2"/>
<gene>
    <name evidence="1" type="ORF">PKOR_03435</name>
</gene>
<protein>
    <submittedName>
        <fullName evidence="1">Uncharacterized protein</fullName>
    </submittedName>
</protein>
<sequence length="177" mass="19766">MKTLKPVAIGALLFLMLLANPVLGQSAYKGLPLLKANSSKVNVRVGSVLVNGLWTIKPEYNPNSLHIQVSGQKERLIFYTDIDSATYEIRPAESKKFYVLLSNKHYVLTEVKGFKMESNEAAQREEKFLNIEKPKSKTFGSLWEKHHVGEVVEDINKYADKASGAVSWVKGKLLSGD</sequence>
<dbReference type="KEGG" id="pko:PKOR_03435"/>
<dbReference type="HOGENOM" id="CLU_1516574_0_0_10"/>